<evidence type="ECO:0000259" key="5">
    <source>
        <dbReference type="Pfam" id="PF21077"/>
    </source>
</evidence>
<dbReference type="OrthoDB" id="9758052at2"/>
<dbReference type="GO" id="GO:0004352">
    <property type="term" value="F:glutamate dehydrogenase (NAD+) activity"/>
    <property type="evidence" value="ECO:0007669"/>
    <property type="project" value="InterPro"/>
</dbReference>
<dbReference type="SUPFAM" id="SSF51735">
    <property type="entry name" value="NAD(P)-binding Rossmann-fold domains"/>
    <property type="match status" value="1"/>
</dbReference>
<evidence type="ECO:0000259" key="1">
    <source>
        <dbReference type="Pfam" id="PF05088"/>
    </source>
</evidence>
<dbReference type="GO" id="GO:0006538">
    <property type="term" value="P:L-glutamate catabolic process"/>
    <property type="evidence" value="ECO:0007669"/>
    <property type="project" value="InterPro"/>
</dbReference>
<evidence type="ECO:0000313" key="7">
    <source>
        <dbReference type="Proteomes" id="UP000182054"/>
    </source>
</evidence>
<dbReference type="Pfam" id="PF21076">
    <property type="entry name" value="GDH_ACT2"/>
    <property type="match status" value="1"/>
</dbReference>
<dbReference type="GO" id="GO:0004069">
    <property type="term" value="F:L-aspartate:2-oxoglutarate aminotransferase activity"/>
    <property type="evidence" value="ECO:0007669"/>
    <property type="project" value="InterPro"/>
</dbReference>
<feature type="domain" description="NAD-glutamate dehydrogenase catalytic" evidence="1">
    <location>
        <begin position="723"/>
        <end position="1226"/>
    </location>
</feature>
<dbReference type="InterPro" id="IPR049062">
    <property type="entry name" value="NAD_Glu_DH_ACT2"/>
</dbReference>
<dbReference type="Pfam" id="PF05088">
    <property type="entry name" value="Bac_GDH_CD"/>
    <property type="match status" value="1"/>
</dbReference>
<dbReference type="InterPro" id="IPR049059">
    <property type="entry name" value="NAD_Glu_DH_HM1"/>
</dbReference>
<accession>A0A1I0SJW9</accession>
<protein>
    <submittedName>
        <fullName evidence="6">Glutamate dehydrogenase</fullName>
    </submittedName>
</protein>
<dbReference type="InterPro" id="IPR024727">
    <property type="entry name" value="NAD_Glu_DH_N_ACT1"/>
</dbReference>
<feature type="domain" description="NAD-glutamate dehydrogenase ACT2" evidence="4">
    <location>
        <begin position="395"/>
        <end position="488"/>
    </location>
</feature>
<dbReference type="Pfam" id="PF21078">
    <property type="entry name" value="GDH_HM3"/>
    <property type="match status" value="1"/>
</dbReference>
<feature type="domain" description="NAD-specific glutamate dehydrogenase C-terminal" evidence="2">
    <location>
        <begin position="1272"/>
        <end position="1606"/>
    </location>
</feature>
<feature type="domain" description="NAD-glutamate dehydrogenase N-terminal ACT1" evidence="3">
    <location>
        <begin position="15"/>
        <end position="158"/>
    </location>
</feature>
<dbReference type="PANTHER" id="PTHR43403">
    <property type="entry name" value="NAD-SPECIFIC GLUTAMATE DEHYDROGENASE"/>
    <property type="match status" value="1"/>
</dbReference>
<name>A0A1I0SJW9_9NOCA</name>
<feature type="domain" description="NAD-glutamate dehydrogenase ACT3" evidence="5">
    <location>
        <begin position="541"/>
        <end position="615"/>
    </location>
</feature>
<dbReference type="GeneID" id="85484423"/>
<dbReference type="Pfam" id="PF21075">
    <property type="entry name" value="GDH_ACT1"/>
    <property type="match status" value="1"/>
</dbReference>
<dbReference type="SUPFAM" id="SSF53223">
    <property type="entry name" value="Aminoacid dehydrogenase-like, N-terminal domain"/>
    <property type="match status" value="1"/>
</dbReference>
<dbReference type="InterPro" id="IPR048381">
    <property type="entry name" value="GDH_C"/>
</dbReference>
<sequence length="1619" mass="175266">MAESDALTTEQVQAAYFGDVDPDELGRTSDVDPAEIVRLHTELASSRRPGTPVLALRRGTDSRVGMALQIVTDDMPMLVESVTAWLSGVGIAVMDVVHPILRVDRDADGRLRGVLGSATPADDADRQASGGEVLESWIHVVLHPAASSETFDALEDALIAVLRDVRRVADDSADMRDRLLDLAAGLDRERHDGAVGPEARMGAARLLRWLSEGNFRLLGSCRYSVTDASAAGDGGLTPIEGTALGILRADGSGDADGSAHVGDFDLPTDRVVAREDLLVLTQASGSTSVHRTVHPYFVGVHDLDDEGNTVGEHRFVGLFTISALYGNALDIPVVGDRVRSVIERAGHTLTSWSGQVMLESIQAVPRVELFSADARSLYRVATAVERSGLRRDVLVFLRRDGYGRFVSALVYLPRDSYTTRVRLETQRILVQELGGTGIEYEARVTDSPLALVHFTVRFTGQSADAVDVSEANAERIRGLVAEATRSWDDAVRTAAATTSRVSPDMAARYAAALSEAYKQDFGVARALSDIARVSELTGDAIDMCLYRPENSERGRWRFSLYVSGAEVSLSQVLPVLQSLGVEVVDERPYAVVRPDGVRCWIYDFGLAAEPEVLGDVDPAELGARFTDAFHAVWSGRAEADRFNELVLRAGLDWRRAVVLRAYAKYLRQAGFPYSQYTVEGVLLADPRAARLLADLFDAQFDPDAVDEAGTRSEERATELADTLTQLIDEVVGLEADRVLRSLLGLIRATLRTNHFVRGADGAARPFLSLKFDPRAVDVLPQPRPRFEIFVYSPRVEGVHLRFGAVARGGLRWSDRRDDFRTEVLGLVKAQAVKNAVIVPVGAKGGFVVKRPPVATGDTAADRQATQTEGRACYRMFIAGLLDVTDNLDPETRATVPPTRVVRRDDDDTYLVVAADKGTATFSDLANEVSAEYGFWLGDAFASGGSVGYDHKAMGITAKGAWESVKRHFRELGVDTQRDPITVVGIGDMSGDVFGNGMLLSDRLRIVAAFDHRHVFLDPDPDPAASFAERRRLFELPRSSWRDYDSDLISGGGGVFDRTVKSVPIGPEIRAALGLKDDVTALSPPDLMRAILRAPVDLFWNGGIGTYIKARTESHADVGDKANDAVRVNGADVRAKVVGEGGNLGVTALGRIEYALAGGKINTDAVDNSAGVDCSDHEVNIKILLDSAVTAGDLDPDERTDLLASMTDEVGALVLADNVAQNEVLGVSRSHAPDLLGVHARQIADLERDGRVDRELDALPSPAEIDRRLQHGIGLTSPELSTLLAHVKLAVKEDLLATELPDSDVFAPLLVDYFPQPLRERFAGAVRSHPLRRELVATRIVNDTVDHAGLTYAYRLAEDSGVGSTDAARAFAATTEIFGLHDLWDEIARTDMPTAASDALVLESRRLLDRGSRWLLTNRPQPIAVGAEITRFARKVRSMAPHLSEWTAGRLADAGLARSTAAIELGAPTDLAHRVFRLLDVFCLLDVVEVADIGGADEVEIARVYYALSEHLGIDWLLGAVSTLERGDRWHSLARLALRDDLYSSLRALTLDVVDGGAPGETPQEMIADWESTNASRLGRARAALTEIGESGTVDLATLSVAARQIRSMVRAASTGAGTR</sequence>
<dbReference type="InterPro" id="IPR049058">
    <property type="entry name" value="NAD_Glu_DH_HM2"/>
</dbReference>
<dbReference type="Pfam" id="PF21074">
    <property type="entry name" value="GDH_C"/>
    <property type="match status" value="1"/>
</dbReference>
<dbReference type="InterPro" id="IPR049056">
    <property type="entry name" value="NAD_Glu_DH_HM3"/>
</dbReference>
<reference evidence="6 7" key="1">
    <citation type="submission" date="2016-10" db="EMBL/GenBank/DDBJ databases">
        <authorList>
            <person name="de Groot N.N."/>
        </authorList>
    </citation>
    <scope>NUCLEOTIDE SEQUENCE [LARGE SCALE GENOMIC DNA]</scope>
    <source>
        <strain evidence="6 7">DSM 44908</strain>
    </source>
</reference>
<dbReference type="InterPro" id="IPR036291">
    <property type="entry name" value="NAD(P)-bd_dom_sf"/>
</dbReference>
<evidence type="ECO:0000259" key="4">
    <source>
        <dbReference type="Pfam" id="PF21076"/>
    </source>
</evidence>
<dbReference type="Pfam" id="PF21077">
    <property type="entry name" value="GDH_ACT3"/>
    <property type="match status" value="1"/>
</dbReference>
<evidence type="ECO:0000313" key="6">
    <source>
        <dbReference type="EMBL" id="SFA39814.1"/>
    </source>
</evidence>
<dbReference type="InterPro" id="IPR007780">
    <property type="entry name" value="NAD_Glu_DH_bac"/>
</dbReference>
<evidence type="ECO:0000259" key="3">
    <source>
        <dbReference type="Pfam" id="PF21075"/>
    </source>
</evidence>
<dbReference type="PANTHER" id="PTHR43403:SF1">
    <property type="entry name" value="NAD-SPECIFIC GLUTAMATE DEHYDROGENASE"/>
    <property type="match status" value="1"/>
</dbReference>
<dbReference type="PIRSF" id="PIRSF036761">
    <property type="entry name" value="GDH_Mll4104"/>
    <property type="match status" value="1"/>
</dbReference>
<dbReference type="Pfam" id="PF21079">
    <property type="entry name" value="GDH_HM2"/>
    <property type="match status" value="1"/>
</dbReference>
<dbReference type="RefSeq" id="WP_068365465.1">
    <property type="nucleotide sequence ID" value="NZ_FOJN01000001.1"/>
</dbReference>
<dbReference type="Proteomes" id="UP000182054">
    <property type="component" value="Unassembled WGS sequence"/>
</dbReference>
<dbReference type="InterPro" id="IPR046346">
    <property type="entry name" value="Aminoacid_DH-like_N_sf"/>
</dbReference>
<dbReference type="EMBL" id="FOJN01000001">
    <property type="protein sequence ID" value="SFA39814.1"/>
    <property type="molecule type" value="Genomic_DNA"/>
</dbReference>
<dbReference type="InterPro" id="IPR028971">
    <property type="entry name" value="NAD-GDH_cat"/>
</dbReference>
<dbReference type="InterPro" id="IPR049064">
    <property type="entry name" value="NAD_Glu_DH_ACT3"/>
</dbReference>
<evidence type="ECO:0000259" key="2">
    <source>
        <dbReference type="Pfam" id="PF21074"/>
    </source>
</evidence>
<gene>
    <name evidence="6" type="ORF">SAMN05444374_101364</name>
</gene>
<organism evidence="6 7">
    <name type="scientific">Rhodococcoides kroppenstedtii</name>
    <dbReference type="NCBI Taxonomy" id="293050"/>
    <lineage>
        <taxon>Bacteria</taxon>
        <taxon>Bacillati</taxon>
        <taxon>Actinomycetota</taxon>
        <taxon>Actinomycetes</taxon>
        <taxon>Mycobacteriales</taxon>
        <taxon>Nocardiaceae</taxon>
        <taxon>Rhodococcoides</taxon>
    </lineage>
</organism>
<proteinExistence type="predicted"/>
<dbReference type="Pfam" id="PF21073">
    <property type="entry name" value="GDH_HM1"/>
    <property type="match status" value="1"/>
</dbReference>